<dbReference type="Pfam" id="PF11312">
    <property type="entry name" value="Methyltransf_34"/>
    <property type="match status" value="1"/>
</dbReference>
<gene>
    <name evidence="2" type="ORF">BT93_L5317</name>
</gene>
<sequence length="345" mass="38855">MVRGNGKLAHKSKPKPTAKKPEPQNASDYIPRDVPLELQQRCLKIFRETFDPGDQDSALLQEVKGHLFLRDFAAAFGQEQYLRVYASRWSPSRALGYVQVLGDVEEHLMTGRSGDEYEQQPFRIVCLGGGAGAEVVALAGWMHLRSDKMVENVQSEFIDIAAWDSVISDLHRALTTPPELSKYASAIARQTNTAMVAQDQYAANFQQLDALQIGDDKFETLCSNAALVTLMFTLNELYSSSMPKTQQMLSKLKSSMKAGACLLVVDSPGSYSTVSINGTEKKYPMQWLLDYTLIGPQQDSSPKWQKLVSDDSRWFRLPQGLKYPIELENMRYQIHLYRRNSDEQG</sequence>
<feature type="region of interest" description="Disordered" evidence="1">
    <location>
        <begin position="1"/>
        <end position="31"/>
    </location>
</feature>
<evidence type="ECO:0008006" key="4">
    <source>
        <dbReference type="Google" id="ProtNLM"/>
    </source>
</evidence>
<keyword evidence="3" id="KW-1185">Reference proteome</keyword>
<dbReference type="OrthoDB" id="6419443at2759"/>
<name>A0A8T0CJD7_CORYI</name>
<proteinExistence type="predicted"/>
<evidence type="ECO:0000313" key="2">
    <source>
        <dbReference type="EMBL" id="KAF7846079.1"/>
    </source>
</evidence>
<protein>
    <recommendedName>
        <fullName evidence="4">25S rRNA (Uridine(2843)-N(3))-methyltransferase</fullName>
    </recommendedName>
</protein>
<dbReference type="EMBL" id="MU095762">
    <property type="protein sequence ID" value="KAF7846079.1"/>
    <property type="molecule type" value="Genomic_DNA"/>
</dbReference>
<dbReference type="Gramene" id="rna-gnl|WGS:JABURB|Cocit.L5317.1">
    <property type="protein sequence ID" value="cds-KAF7846079.1"/>
    <property type="gene ID" value="gene-BT93_L5317"/>
</dbReference>
<dbReference type="Proteomes" id="UP000806378">
    <property type="component" value="Unassembled WGS sequence"/>
</dbReference>
<reference evidence="2" key="1">
    <citation type="submission" date="2020-05" db="EMBL/GenBank/DDBJ databases">
        <title>WGS assembly of Corymbia citriodora subspecies variegata.</title>
        <authorList>
            <person name="Barry K."/>
            <person name="Hundley H."/>
            <person name="Shu S."/>
            <person name="Jenkins J."/>
            <person name="Grimwood J."/>
            <person name="Baten A."/>
        </authorList>
    </citation>
    <scope>NUCLEOTIDE SEQUENCE</scope>
    <source>
        <strain evidence="2">CV2-018</strain>
    </source>
</reference>
<dbReference type="InterPro" id="IPR021463">
    <property type="entry name" value="Methyltransf_34"/>
</dbReference>
<evidence type="ECO:0000313" key="3">
    <source>
        <dbReference type="Proteomes" id="UP000806378"/>
    </source>
</evidence>
<dbReference type="AlphaFoldDB" id="A0A8T0CJD7"/>
<organism evidence="2 3">
    <name type="scientific">Corymbia citriodora subsp. variegata</name>
    <dbReference type="NCBI Taxonomy" id="360336"/>
    <lineage>
        <taxon>Eukaryota</taxon>
        <taxon>Viridiplantae</taxon>
        <taxon>Streptophyta</taxon>
        <taxon>Embryophyta</taxon>
        <taxon>Tracheophyta</taxon>
        <taxon>Spermatophyta</taxon>
        <taxon>Magnoliopsida</taxon>
        <taxon>eudicotyledons</taxon>
        <taxon>Gunneridae</taxon>
        <taxon>Pentapetalae</taxon>
        <taxon>rosids</taxon>
        <taxon>malvids</taxon>
        <taxon>Myrtales</taxon>
        <taxon>Myrtaceae</taxon>
        <taxon>Myrtoideae</taxon>
        <taxon>Eucalypteae</taxon>
        <taxon>Corymbia</taxon>
    </lineage>
</organism>
<comment type="caution">
    <text evidence="2">The sequence shown here is derived from an EMBL/GenBank/DDBJ whole genome shotgun (WGS) entry which is preliminary data.</text>
</comment>
<evidence type="ECO:0000256" key="1">
    <source>
        <dbReference type="SAM" id="MobiDB-lite"/>
    </source>
</evidence>
<feature type="compositionally biased region" description="Basic residues" evidence="1">
    <location>
        <begin position="8"/>
        <end position="18"/>
    </location>
</feature>
<accession>A0A8T0CJD7</accession>